<dbReference type="eggNOG" id="COG0860">
    <property type="taxonomic scope" value="Bacteria"/>
</dbReference>
<evidence type="ECO:0000256" key="1">
    <source>
        <dbReference type="ARBA" id="ARBA00022801"/>
    </source>
</evidence>
<evidence type="ECO:0000256" key="2">
    <source>
        <dbReference type="SAM" id="MobiDB-lite"/>
    </source>
</evidence>
<feature type="domain" description="MurNAc-LAA" evidence="4">
    <location>
        <begin position="255"/>
        <end position="366"/>
    </location>
</feature>
<dbReference type="GeneID" id="78507391"/>
<dbReference type="EMBL" id="LT906446">
    <property type="protein sequence ID" value="SNV01161.1"/>
    <property type="molecule type" value="Genomic_DNA"/>
</dbReference>
<keyword evidence="1 5" id="KW-0378">Hydrolase</keyword>
<dbReference type="GO" id="GO:0008745">
    <property type="term" value="F:N-acetylmuramoyl-L-alanine amidase activity"/>
    <property type="evidence" value="ECO:0007669"/>
    <property type="project" value="UniProtKB-EC"/>
</dbReference>
<dbReference type="SMART" id="SM00646">
    <property type="entry name" value="Ami_3"/>
    <property type="match status" value="1"/>
</dbReference>
<dbReference type="CDD" id="cd02696">
    <property type="entry name" value="MurNAc-LAA"/>
    <property type="match status" value="1"/>
</dbReference>
<name>A0A239TT37_9FIRM</name>
<dbReference type="Pfam" id="PF11741">
    <property type="entry name" value="AMIN"/>
    <property type="match status" value="1"/>
</dbReference>
<evidence type="ECO:0000259" key="4">
    <source>
        <dbReference type="SMART" id="SM00646"/>
    </source>
</evidence>
<dbReference type="Pfam" id="PF01520">
    <property type="entry name" value="Amidase_3"/>
    <property type="match status" value="1"/>
</dbReference>
<dbReference type="InterPro" id="IPR050695">
    <property type="entry name" value="N-acetylmuramoyl_amidase_3"/>
</dbReference>
<dbReference type="Gene3D" id="2.60.40.3500">
    <property type="match status" value="1"/>
</dbReference>
<feature type="signal peptide" evidence="3">
    <location>
        <begin position="1"/>
        <end position="25"/>
    </location>
</feature>
<dbReference type="PANTHER" id="PTHR30404">
    <property type="entry name" value="N-ACETYLMURAMOYL-L-ALANINE AMIDASE"/>
    <property type="match status" value="1"/>
</dbReference>
<keyword evidence="3" id="KW-0732">Signal</keyword>
<evidence type="ECO:0000313" key="5">
    <source>
        <dbReference type="EMBL" id="SNV01161.1"/>
    </source>
</evidence>
<dbReference type="SUPFAM" id="SSF53187">
    <property type="entry name" value="Zn-dependent exopeptidases"/>
    <property type="match status" value="1"/>
</dbReference>
<sequence>MNKRLAIVSLVLCLTLIWFQSIVLAASDVATIEDLRVSTSDDKVRIVADANKEVDYQSFALSSPNRVVVDLSNATLGKNVSKEIDVDNRYVEKVRVAQFNKDVVRIVVESPVKKNDYDVFGIVGGSSPYRVAMDFGQISYNLGNSSSSGSQSMSNNTSINSNNNSNNYKPSVNVDKNTKKVLKGKVITIDPGHGGSDSGAVGPTGLYEKTATLKIGLNVAEMLKQSGAKVYITRKTDKDVYGPNASATAELQARCDVGNWSDSDIFVSIHLDSFTSPSAKGTTGYYYTGGSYNSQKLATYVKDGIIEQIGTPDRGTKTSNFYVVKNTEMPATLVEVAFVSNPDEEAILKSEDGIKKAAIGIFNGIVKYFQS</sequence>
<dbReference type="GO" id="GO:0030288">
    <property type="term" value="C:outer membrane-bounded periplasmic space"/>
    <property type="evidence" value="ECO:0007669"/>
    <property type="project" value="TreeGrafter"/>
</dbReference>
<gene>
    <name evidence="5" type="primary">amiC</name>
    <name evidence="5" type="ORF">SAMEA4364220_01392</name>
</gene>
<dbReference type="PANTHER" id="PTHR30404:SF0">
    <property type="entry name" value="N-ACETYLMURAMOYL-L-ALANINE AMIDASE AMIC"/>
    <property type="match status" value="1"/>
</dbReference>
<dbReference type="Proteomes" id="UP000215383">
    <property type="component" value="Chromosome 1"/>
</dbReference>
<dbReference type="EC" id="3.5.1.28" evidence="5"/>
<protein>
    <submittedName>
        <fullName evidence="5">N-acetylmuramoyl-L-alanine amidase AmiC</fullName>
        <ecNumber evidence="5">3.5.1.28</ecNumber>
    </submittedName>
</protein>
<dbReference type="AlphaFoldDB" id="A0A239TT37"/>
<dbReference type="Gene3D" id="3.40.630.40">
    <property type="entry name" value="Zn-dependent exopeptidases"/>
    <property type="match status" value="1"/>
</dbReference>
<reference evidence="5 6" key="1">
    <citation type="submission" date="2017-06" db="EMBL/GenBank/DDBJ databases">
        <authorList>
            <consortium name="Pathogen Informatics"/>
        </authorList>
    </citation>
    <scope>NUCLEOTIDE SEQUENCE [LARGE SCALE GENOMIC DNA]</scope>
    <source>
        <strain evidence="5 6">NCTC10570</strain>
    </source>
</reference>
<feature type="chain" id="PRO_5011256811" evidence="3">
    <location>
        <begin position="26"/>
        <end position="371"/>
    </location>
</feature>
<dbReference type="InterPro" id="IPR021731">
    <property type="entry name" value="AMIN_dom"/>
</dbReference>
<dbReference type="InterPro" id="IPR002508">
    <property type="entry name" value="MurNAc-LAA_cat"/>
</dbReference>
<evidence type="ECO:0000313" key="6">
    <source>
        <dbReference type="Proteomes" id="UP000215383"/>
    </source>
</evidence>
<keyword evidence="6" id="KW-1185">Reference proteome</keyword>
<organism evidence="5 6">
    <name type="scientific">Megamonas hypermegale</name>
    <dbReference type="NCBI Taxonomy" id="158847"/>
    <lineage>
        <taxon>Bacteria</taxon>
        <taxon>Bacillati</taxon>
        <taxon>Bacillota</taxon>
        <taxon>Negativicutes</taxon>
        <taxon>Selenomonadales</taxon>
        <taxon>Selenomonadaceae</taxon>
        <taxon>Megamonas</taxon>
    </lineage>
</organism>
<evidence type="ECO:0000256" key="3">
    <source>
        <dbReference type="SAM" id="SignalP"/>
    </source>
</evidence>
<proteinExistence type="predicted"/>
<feature type="region of interest" description="Disordered" evidence="2">
    <location>
        <begin position="146"/>
        <end position="173"/>
    </location>
</feature>
<dbReference type="GO" id="GO:0009253">
    <property type="term" value="P:peptidoglycan catabolic process"/>
    <property type="evidence" value="ECO:0007669"/>
    <property type="project" value="InterPro"/>
</dbReference>
<dbReference type="RefSeq" id="WP_027889434.1">
    <property type="nucleotide sequence ID" value="NZ_CALXYH010000001.1"/>
</dbReference>
<accession>A0A239TT37</accession>